<keyword evidence="6" id="KW-0812">Transmembrane</keyword>
<evidence type="ECO:0000313" key="9">
    <source>
        <dbReference type="WBParaSite" id="L893_g22187.t1"/>
    </source>
</evidence>
<evidence type="ECO:0000256" key="1">
    <source>
        <dbReference type="ARBA" id="ARBA00004728"/>
    </source>
</evidence>
<dbReference type="GO" id="GO:0005783">
    <property type="term" value="C:endoplasmic reticulum"/>
    <property type="evidence" value="ECO:0007669"/>
    <property type="project" value="TreeGrafter"/>
</dbReference>
<dbReference type="GO" id="GO:0003841">
    <property type="term" value="F:1-acylglycerol-3-phosphate O-acyltransferase activity"/>
    <property type="evidence" value="ECO:0007669"/>
    <property type="project" value="UniProtKB-UniRule"/>
</dbReference>
<evidence type="ECO:0000256" key="3">
    <source>
        <dbReference type="ARBA" id="ARBA00022679"/>
    </source>
</evidence>
<dbReference type="PANTHER" id="PTHR10434">
    <property type="entry name" value="1-ACYL-SN-GLYCEROL-3-PHOSPHATE ACYLTRANSFERASE"/>
    <property type="match status" value="1"/>
</dbReference>
<evidence type="ECO:0000313" key="8">
    <source>
        <dbReference type="Proteomes" id="UP000095287"/>
    </source>
</evidence>
<comment type="similarity">
    <text evidence="2 5">Belongs to the 1-acyl-sn-glycerol-3-phosphate acyltransferase family.</text>
</comment>
<dbReference type="NCBIfam" id="TIGR00530">
    <property type="entry name" value="AGP_acyltrn"/>
    <property type="match status" value="1"/>
</dbReference>
<sequence>MVCLCGLIGTAFWASSILIAIALVYSYSRIARYYIQMTGYYLAILTTAFICCFYAIPSYFNREGGSRVFSVFRFLSRWMDINVELRNRKKLESDVPYVLISNHQSSLDVFAMAHTWPEQCTCMMKDSLKYIPGFNFACVLAHAIFVKRSSREGGITALKQCSSVMKEKNLKVWVFPEGTRNREKGMLPFKKGAFNLAVQGQFPIVPVVISDYTPFYSKGDKYFKPGGEMIIEVLDPIPTKGLTLDDVPDLSDQVRAKMLEVYERVTAEAAERFKKMSGSHLKSD</sequence>
<evidence type="ECO:0000259" key="7">
    <source>
        <dbReference type="SMART" id="SM00563"/>
    </source>
</evidence>
<proteinExistence type="inferred from homology"/>
<reference evidence="9" key="1">
    <citation type="submission" date="2016-11" db="UniProtKB">
        <authorList>
            <consortium name="WormBaseParasite"/>
        </authorList>
    </citation>
    <scope>IDENTIFICATION</scope>
</reference>
<dbReference type="WBParaSite" id="L893_g22187.t1">
    <property type="protein sequence ID" value="L893_g22187.t1"/>
    <property type="gene ID" value="L893_g22187"/>
</dbReference>
<organism evidence="8 9">
    <name type="scientific">Steinernema glaseri</name>
    <dbReference type="NCBI Taxonomy" id="37863"/>
    <lineage>
        <taxon>Eukaryota</taxon>
        <taxon>Metazoa</taxon>
        <taxon>Ecdysozoa</taxon>
        <taxon>Nematoda</taxon>
        <taxon>Chromadorea</taxon>
        <taxon>Rhabditida</taxon>
        <taxon>Tylenchina</taxon>
        <taxon>Panagrolaimomorpha</taxon>
        <taxon>Strongyloidoidea</taxon>
        <taxon>Steinernematidae</taxon>
        <taxon>Steinernema</taxon>
    </lineage>
</organism>
<dbReference type="GO" id="GO:0006654">
    <property type="term" value="P:phosphatidic acid biosynthetic process"/>
    <property type="evidence" value="ECO:0007669"/>
    <property type="project" value="TreeGrafter"/>
</dbReference>
<protein>
    <recommendedName>
        <fullName evidence="5">1-acyl-sn-glycerol-3-phosphate acyltransferase</fullName>
        <ecNumber evidence="5">2.3.1.51</ecNumber>
    </recommendedName>
</protein>
<keyword evidence="3 5" id="KW-0808">Transferase</keyword>
<comment type="domain">
    <text evidence="5">The HXXXXD motif is essential for acyltransferase activity and may constitute the binding site for the phosphate moiety of the glycerol-3-phosphate.</text>
</comment>
<dbReference type="CDD" id="cd07989">
    <property type="entry name" value="LPLAT_AGPAT-like"/>
    <property type="match status" value="1"/>
</dbReference>
<keyword evidence="5" id="KW-0443">Lipid metabolism</keyword>
<comment type="catalytic activity">
    <reaction evidence="5">
        <text>a 1-acyl-sn-glycero-3-phosphate + an acyl-CoA = a 1,2-diacyl-sn-glycero-3-phosphate + CoA</text>
        <dbReference type="Rhea" id="RHEA:19709"/>
        <dbReference type="ChEBI" id="CHEBI:57287"/>
        <dbReference type="ChEBI" id="CHEBI:57970"/>
        <dbReference type="ChEBI" id="CHEBI:58342"/>
        <dbReference type="ChEBI" id="CHEBI:58608"/>
        <dbReference type="EC" id="2.3.1.51"/>
    </reaction>
</comment>
<dbReference type="SUPFAM" id="SSF69593">
    <property type="entry name" value="Glycerol-3-phosphate (1)-acyltransferase"/>
    <property type="match status" value="1"/>
</dbReference>
<feature type="domain" description="Phospholipid/glycerol acyltransferase" evidence="7">
    <location>
        <begin position="97"/>
        <end position="212"/>
    </location>
</feature>
<evidence type="ECO:0000256" key="4">
    <source>
        <dbReference type="ARBA" id="ARBA00023315"/>
    </source>
</evidence>
<evidence type="ECO:0000256" key="2">
    <source>
        <dbReference type="ARBA" id="ARBA00008655"/>
    </source>
</evidence>
<dbReference type="Pfam" id="PF01553">
    <property type="entry name" value="Acyltransferase"/>
    <property type="match status" value="1"/>
</dbReference>
<comment type="pathway">
    <text evidence="1">Phospholipid metabolism; CDP-diacylglycerol biosynthesis; CDP-diacylglycerol from sn-glycerol 3-phosphate: step 2/3.</text>
</comment>
<feature type="transmembrane region" description="Helical" evidence="6">
    <location>
        <begin position="6"/>
        <end position="27"/>
    </location>
</feature>
<keyword evidence="6" id="KW-0472">Membrane</keyword>
<dbReference type="GO" id="GO:0016020">
    <property type="term" value="C:membrane"/>
    <property type="evidence" value="ECO:0007669"/>
    <property type="project" value="InterPro"/>
</dbReference>
<evidence type="ECO:0000256" key="6">
    <source>
        <dbReference type="SAM" id="Phobius"/>
    </source>
</evidence>
<dbReference type="AlphaFoldDB" id="A0A1I7Z2L5"/>
<dbReference type="InterPro" id="IPR002123">
    <property type="entry name" value="Plipid/glycerol_acylTrfase"/>
</dbReference>
<evidence type="ECO:0000256" key="5">
    <source>
        <dbReference type="RuleBase" id="RU361267"/>
    </source>
</evidence>
<dbReference type="Proteomes" id="UP000095287">
    <property type="component" value="Unplaced"/>
</dbReference>
<dbReference type="SMART" id="SM00563">
    <property type="entry name" value="PlsC"/>
    <property type="match status" value="1"/>
</dbReference>
<keyword evidence="6" id="KW-1133">Transmembrane helix</keyword>
<dbReference type="PANTHER" id="PTHR10434:SF11">
    <property type="entry name" value="1-ACYL-SN-GLYCEROL-3-PHOSPHATE ACYLTRANSFERASE"/>
    <property type="match status" value="1"/>
</dbReference>
<dbReference type="EC" id="2.3.1.51" evidence="5"/>
<dbReference type="InterPro" id="IPR004552">
    <property type="entry name" value="AGP_acyltrans"/>
</dbReference>
<keyword evidence="5" id="KW-1208">Phospholipid metabolism</keyword>
<name>A0A1I7Z2L5_9BILA</name>
<keyword evidence="4 5" id="KW-0012">Acyltransferase</keyword>
<keyword evidence="8" id="KW-1185">Reference proteome</keyword>
<feature type="transmembrane region" description="Helical" evidence="6">
    <location>
        <begin position="39"/>
        <end position="60"/>
    </location>
</feature>
<keyword evidence="5" id="KW-0444">Lipid biosynthesis</keyword>
<accession>A0A1I7Z2L5</accession>
<keyword evidence="5" id="KW-0594">Phospholipid biosynthesis</keyword>